<name>A0A316UW75_9BASI</name>
<sequence length="207" mass="23750">MSGLHDSLTRLALNPAYHDFFTLLKAARNGAVYGAKIRFPHALVMTFLFGRGTPREKLQFIIKATRMHSFNLMKFASLYKFLQIVLRRTNGGKARSMDSFIAGIVGGWVVFGERTAVNEQIVLYSCARCVSSLLPRAEVRPDYPAQKPIPTDSKSFEIFAALVWGCVMWLFENRRVRLQNGLVNSMDYLYHNAEHWDSLRNLFWHNT</sequence>
<dbReference type="STRING" id="1569628.A0A316UW75"/>
<dbReference type="Proteomes" id="UP000245884">
    <property type="component" value="Unassembled WGS sequence"/>
</dbReference>
<dbReference type="InterPro" id="IPR019531">
    <property type="entry name" value="Pmp4"/>
</dbReference>
<dbReference type="EMBL" id="KZ819665">
    <property type="protein sequence ID" value="PWN28571.1"/>
    <property type="molecule type" value="Genomic_DNA"/>
</dbReference>
<organism evidence="1 2">
    <name type="scientific">Jaminaea rosea</name>
    <dbReference type="NCBI Taxonomy" id="1569628"/>
    <lineage>
        <taxon>Eukaryota</taxon>
        <taxon>Fungi</taxon>
        <taxon>Dikarya</taxon>
        <taxon>Basidiomycota</taxon>
        <taxon>Ustilaginomycotina</taxon>
        <taxon>Exobasidiomycetes</taxon>
        <taxon>Microstromatales</taxon>
        <taxon>Microstromatales incertae sedis</taxon>
        <taxon>Jaminaea</taxon>
    </lineage>
</organism>
<dbReference type="AlphaFoldDB" id="A0A316UW75"/>
<dbReference type="Pfam" id="PF02466">
    <property type="entry name" value="Tim17"/>
    <property type="match status" value="1"/>
</dbReference>
<evidence type="ECO:0000313" key="2">
    <source>
        <dbReference type="Proteomes" id="UP000245884"/>
    </source>
</evidence>
<accession>A0A316UW75</accession>
<reference evidence="1 2" key="1">
    <citation type="journal article" date="2018" name="Mol. Biol. Evol.">
        <title>Broad Genomic Sampling Reveals a Smut Pathogenic Ancestry of the Fungal Clade Ustilaginomycotina.</title>
        <authorList>
            <person name="Kijpornyongpan T."/>
            <person name="Mondo S.J."/>
            <person name="Barry K."/>
            <person name="Sandor L."/>
            <person name="Lee J."/>
            <person name="Lipzen A."/>
            <person name="Pangilinan J."/>
            <person name="LaButti K."/>
            <person name="Hainaut M."/>
            <person name="Henrissat B."/>
            <person name="Grigoriev I.V."/>
            <person name="Spatafora J.W."/>
            <person name="Aime M.C."/>
        </authorList>
    </citation>
    <scope>NUCLEOTIDE SEQUENCE [LARGE SCALE GENOMIC DNA]</scope>
    <source>
        <strain evidence="1 2">MCA 5214</strain>
    </source>
</reference>
<protein>
    <submittedName>
        <fullName evidence="1">Peroxisomal membrane protein 4</fullName>
    </submittedName>
</protein>
<proteinExistence type="predicted"/>
<dbReference type="GeneID" id="37029545"/>
<dbReference type="OrthoDB" id="39659at2759"/>
<evidence type="ECO:0000313" key="1">
    <source>
        <dbReference type="EMBL" id="PWN28571.1"/>
    </source>
</evidence>
<dbReference type="GO" id="GO:0005778">
    <property type="term" value="C:peroxisomal membrane"/>
    <property type="evidence" value="ECO:0007669"/>
    <property type="project" value="TreeGrafter"/>
</dbReference>
<dbReference type="PANTHER" id="PTHR15460:SF3">
    <property type="entry name" value="PEROXISOMAL MEMBRANE PROTEIN 4"/>
    <property type="match status" value="1"/>
</dbReference>
<dbReference type="RefSeq" id="XP_025363183.1">
    <property type="nucleotide sequence ID" value="XM_025507722.1"/>
</dbReference>
<dbReference type="PANTHER" id="PTHR15460">
    <property type="entry name" value="PEROXISOMAL MEMBRANE PROTEIN 4"/>
    <property type="match status" value="1"/>
</dbReference>
<dbReference type="PIRSF" id="PIRSF013674">
    <property type="entry name" value="PXMP4"/>
    <property type="match status" value="1"/>
</dbReference>
<gene>
    <name evidence="1" type="ORF">BDZ90DRAFT_251184</name>
</gene>
<keyword evidence="2" id="KW-1185">Reference proteome</keyword>